<dbReference type="Pfam" id="PF00226">
    <property type="entry name" value="DnaJ"/>
    <property type="match status" value="1"/>
</dbReference>
<feature type="transmembrane region" description="Helical" evidence="1">
    <location>
        <begin position="133"/>
        <end position="153"/>
    </location>
</feature>
<keyword evidence="1" id="KW-0812">Transmembrane</keyword>
<dbReference type="PROSITE" id="PS00636">
    <property type="entry name" value="DNAJ_1"/>
    <property type="match status" value="1"/>
</dbReference>
<dbReference type="InterPro" id="IPR050817">
    <property type="entry name" value="DjlA_DnaK_co-chaperone"/>
</dbReference>
<evidence type="ECO:0000313" key="4">
    <source>
        <dbReference type="Proteomes" id="UP001152484"/>
    </source>
</evidence>
<dbReference type="PROSITE" id="PS50076">
    <property type="entry name" value="DNAJ_2"/>
    <property type="match status" value="1"/>
</dbReference>
<comment type="caution">
    <text evidence="3">The sequence shown here is derived from an EMBL/GenBank/DDBJ whole genome shotgun (WGS) entry which is preliminary data.</text>
</comment>
<dbReference type="InterPro" id="IPR001623">
    <property type="entry name" value="DnaJ_domain"/>
</dbReference>
<dbReference type="InterPro" id="IPR036869">
    <property type="entry name" value="J_dom_sf"/>
</dbReference>
<accession>A0A9P1EFF0</accession>
<dbReference type="PRINTS" id="PR00625">
    <property type="entry name" value="JDOMAIN"/>
</dbReference>
<reference evidence="3" key="1">
    <citation type="submission" date="2022-07" db="EMBL/GenBank/DDBJ databases">
        <authorList>
            <person name="Macas J."/>
            <person name="Novak P."/>
            <person name="Neumann P."/>
        </authorList>
    </citation>
    <scope>NUCLEOTIDE SEQUENCE</scope>
</reference>
<dbReference type="EMBL" id="CAMAPE010000041">
    <property type="protein sequence ID" value="CAH9102500.1"/>
    <property type="molecule type" value="Genomic_DNA"/>
</dbReference>
<dbReference type="Proteomes" id="UP001152484">
    <property type="component" value="Unassembled WGS sequence"/>
</dbReference>
<name>A0A9P1EFF0_CUSEU</name>
<evidence type="ECO:0000313" key="3">
    <source>
        <dbReference type="EMBL" id="CAH9102500.1"/>
    </source>
</evidence>
<keyword evidence="1" id="KW-1133">Transmembrane helix</keyword>
<keyword evidence="1" id="KW-0472">Membrane</keyword>
<feature type="domain" description="J" evidence="2">
    <location>
        <begin position="2"/>
        <end position="72"/>
    </location>
</feature>
<protein>
    <recommendedName>
        <fullName evidence="2">J domain-containing protein</fullName>
    </recommendedName>
</protein>
<dbReference type="PANTHER" id="PTHR24074">
    <property type="entry name" value="CO-CHAPERONE PROTEIN DJLA"/>
    <property type="match status" value="1"/>
</dbReference>
<dbReference type="AlphaFoldDB" id="A0A9P1EFF0"/>
<dbReference type="SUPFAM" id="SSF46565">
    <property type="entry name" value="Chaperone J-domain"/>
    <property type="match status" value="1"/>
</dbReference>
<evidence type="ECO:0000256" key="1">
    <source>
        <dbReference type="SAM" id="Phobius"/>
    </source>
</evidence>
<dbReference type="CDD" id="cd06257">
    <property type="entry name" value="DnaJ"/>
    <property type="match status" value="1"/>
</dbReference>
<sequence length="185" mass="20964">MDHYRVLGVSRQASKEAIKLAFRKLAVEFHPDKHVNSPPDVRERATSKFKQLSDAYDTLMDDRKRADYNIRSSNPSPPYGNNRHNSSYYQYQNGGNYRNPRGYGYNDGYTHSRPASAGIKLEMLFRFMTTRSFLLNLSFAGLLLGASVGIHSGGKALWKMHNSGKSFEDAMESIDKSKGFNGIKR</sequence>
<dbReference type="InterPro" id="IPR018253">
    <property type="entry name" value="DnaJ_domain_CS"/>
</dbReference>
<organism evidence="3 4">
    <name type="scientific">Cuscuta europaea</name>
    <name type="common">European dodder</name>
    <dbReference type="NCBI Taxonomy" id="41803"/>
    <lineage>
        <taxon>Eukaryota</taxon>
        <taxon>Viridiplantae</taxon>
        <taxon>Streptophyta</taxon>
        <taxon>Embryophyta</taxon>
        <taxon>Tracheophyta</taxon>
        <taxon>Spermatophyta</taxon>
        <taxon>Magnoliopsida</taxon>
        <taxon>eudicotyledons</taxon>
        <taxon>Gunneridae</taxon>
        <taxon>Pentapetalae</taxon>
        <taxon>asterids</taxon>
        <taxon>lamiids</taxon>
        <taxon>Solanales</taxon>
        <taxon>Convolvulaceae</taxon>
        <taxon>Cuscuteae</taxon>
        <taxon>Cuscuta</taxon>
        <taxon>Cuscuta subgen. Cuscuta</taxon>
    </lineage>
</organism>
<keyword evidence="4" id="KW-1185">Reference proteome</keyword>
<dbReference type="OrthoDB" id="442087at2759"/>
<dbReference type="Gene3D" id="1.10.287.110">
    <property type="entry name" value="DnaJ domain"/>
    <property type="match status" value="1"/>
</dbReference>
<proteinExistence type="predicted"/>
<gene>
    <name evidence="3" type="ORF">CEURO_LOCUS15796</name>
</gene>
<evidence type="ECO:0000259" key="2">
    <source>
        <dbReference type="PROSITE" id="PS50076"/>
    </source>
</evidence>
<dbReference type="SMART" id="SM00271">
    <property type="entry name" value="DnaJ"/>
    <property type="match status" value="1"/>
</dbReference>